<dbReference type="InterPro" id="IPR000700">
    <property type="entry name" value="PAS-assoc_C"/>
</dbReference>
<dbReference type="InterPro" id="IPR003594">
    <property type="entry name" value="HATPase_dom"/>
</dbReference>
<feature type="transmembrane region" description="Helical" evidence="6">
    <location>
        <begin position="175"/>
        <end position="195"/>
    </location>
</feature>
<evidence type="ECO:0000256" key="3">
    <source>
        <dbReference type="ARBA" id="ARBA00012438"/>
    </source>
</evidence>
<evidence type="ECO:0000256" key="6">
    <source>
        <dbReference type="SAM" id="Phobius"/>
    </source>
</evidence>
<evidence type="ECO:0000313" key="10">
    <source>
        <dbReference type="EMBL" id="MDA0161346.1"/>
    </source>
</evidence>
<dbReference type="CDD" id="cd00130">
    <property type="entry name" value="PAS"/>
    <property type="match status" value="1"/>
</dbReference>
<dbReference type="PROSITE" id="PS50109">
    <property type="entry name" value="HIS_KIN"/>
    <property type="match status" value="1"/>
</dbReference>
<dbReference type="SUPFAM" id="SSF55785">
    <property type="entry name" value="PYP-like sensor domain (PAS domain)"/>
    <property type="match status" value="1"/>
</dbReference>
<keyword evidence="6" id="KW-1133">Transmembrane helix</keyword>
<feature type="transmembrane region" description="Helical" evidence="6">
    <location>
        <begin position="24"/>
        <end position="39"/>
    </location>
</feature>
<organism evidence="10 11">
    <name type="scientific">Solirubrobacter ginsenosidimutans</name>
    <dbReference type="NCBI Taxonomy" id="490573"/>
    <lineage>
        <taxon>Bacteria</taxon>
        <taxon>Bacillati</taxon>
        <taxon>Actinomycetota</taxon>
        <taxon>Thermoleophilia</taxon>
        <taxon>Solirubrobacterales</taxon>
        <taxon>Solirubrobacteraceae</taxon>
        <taxon>Solirubrobacter</taxon>
    </lineage>
</organism>
<comment type="catalytic activity">
    <reaction evidence="1">
        <text>ATP + protein L-histidine = ADP + protein N-phospho-L-histidine.</text>
        <dbReference type="EC" id="2.7.13.3"/>
    </reaction>
</comment>
<evidence type="ECO:0000259" key="7">
    <source>
        <dbReference type="PROSITE" id="PS50109"/>
    </source>
</evidence>
<keyword evidence="5" id="KW-0902">Two-component regulatory system</keyword>
<proteinExistence type="predicted"/>
<dbReference type="InterPro" id="IPR036097">
    <property type="entry name" value="HisK_dim/P_sf"/>
</dbReference>
<dbReference type="GO" id="GO:0000155">
    <property type="term" value="F:phosphorelay sensor kinase activity"/>
    <property type="evidence" value="ECO:0007669"/>
    <property type="project" value="InterPro"/>
</dbReference>
<dbReference type="NCBIfam" id="TIGR00229">
    <property type="entry name" value="sensory_box"/>
    <property type="match status" value="1"/>
</dbReference>
<evidence type="ECO:0000256" key="5">
    <source>
        <dbReference type="ARBA" id="ARBA00023012"/>
    </source>
</evidence>
<keyword evidence="6" id="KW-0812">Transmembrane</keyword>
<comment type="caution">
    <text evidence="10">The sequence shown here is derived from an EMBL/GenBank/DDBJ whole genome shotgun (WGS) entry which is preliminary data.</text>
</comment>
<protein>
    <recommendedName>
        <fullName evidence="3">histidine kinase</fullName>
        <ecNumber evidence="3">2.7.13.3</ecNumber>
    </recommendedName>
</protein>
<feature type="transmembrane region" description="Helical" evidence="6">
    <location>
        <begin position="112"/>
        <end position="133"/>
    </location>
</feature>
<evidence type="ECO:0000256" key="2">
    <source>
        <dbReference type="ARBA" id="ARBA00004236"/>
    </source>
</evidence>
<keyword evidence="6" id="KW-0472">Membrane</keyword>
<dbReference type="InterPro" id="IPR035965">
    <property type="entry name" value="PAS-like_dom_sf"/>
</dbReference>
<comment type="subcellular location">
    <subcellularLocation>
        <location evidence="2">Cell membrane</location>
    </subcellularLocation>
</comment>
<dbReference type="PRINTS" id="PR00344">
    <property type="entry name" value="BCTRLSENSOR"/>
</dbReference>
<dbReference type="GO" id="GO:0005886">
    <property type="term" value="C:plasma membrane"/>
    <property type="evidence" value="ECO:0007669"/>
    <property type="project" value="UniProtKB-SubCell"/>
</dbReference>
<feature type="transmembrane region" description="Helical" evidence="6">
    <location>
        <begin position="215"/>
        <end position="236"/>
    </location>
</feature>
<dbReference type="SUPFAM" id="SSF55874">
    <property type="entry name" value="ATPase domain of HSP90 chaperone/DNA topoisomerase II/histidine kinase"/>
    <property type="match status" value="1"/>
</dbReference>
<evidence type="ECO:0000259" key="9">
    <source>
        <dbReference type="PROSITE" id="PS50113"/>
    </source>
</evidence>
<name>A0A9X3MR02_9ACTN</name>
<gene>
    <name evidence="10" type="ORF">OM076_13795</name>
</gene>
<keyword evidence="11" id="KW-1185">Reference proteome</keyword>
<feature type="domain" description="PAS" evidence="8">
    <location>
        <begin position="260"/>
        <end position="335"/>
    </location>
</feature>
<dbReference type="SUPFAM" id="SSF47384">
    <property type="entry name" value="Homodimeric domain of signal transducing histidine kinase"/>
    <property type="match status" value="1"/>
</dbReference>
<sequence length="672" mass="71406">MLLAVVAAAAVAFALDPRLHGLAIVGATVLGSVWVGAGLRRHRLPRGLFRLLAVTMVTNLVFVLGSVTPVILDPSGSLAEPSHADPGLVFAALMLAATLIVALSRRQRPSTVLVELVTIAVGAGLVIGSLLVRGGTGGEQLATEVGSAAAALLLGWAALHPSVCRIGDSKPSSHGLRTTSAVVLGLTSLIASLVLTMHRFTAAFSGIDDTSHLSVAVMACGAVLTTLVIACVMQLLGRARSQADAATAALDERSRMLEECESRYRQLIEKVPAVVVVFRLGQHQPIPVYVSPQSERMFGVSPEQWLADPSAIGARIHPEDLAQLDSELARREDGRSTNHPEFRFTRPDGEEVWVRDVSGLIMEEPGGRYLQAMLVDITEYKRAECERQQMEHELRLSQKLEAVGQLAAGIAHEINTPIQFVGDTFNFLQNAFSDLLALTEVQSELRRAAEAHTVSPELLARAREAEDFADLTYLSDRVPAAVARGVDGVARVGAIVRAMRVFAYPPTSEKSPVDVAATVHDALAVAMNAYKYIAEVETDIDVLPDVTCNGGEIGQVFLNLIVNAAHAIESVVGDSGRRGKITVRAEQDGDDVLVSIADTGGGIPAEVAARVFDPFFTTKEVGRGTGQGLALARTMIVERHGGTLTFDTVPGTGTTFHVRLPISAARTVLEAA</sequence>
<evidence type="ECO:0000313" key="11">
    <source>
        <dbReference type="Proteomes" id="UP001149140"/>
    </source>
</evidence>
<dbReference type="PROSITE" id="PS50113">
    <property type="entry name" value="PAC"/>
    <property type="match status" value="1"/>
</dbReference>
<dbReference type="InterPro" id="IPR004358">
    <property type="entry name" value="Sig_transdc_His_kin-like_C"/>
</dbReference>
<dbReference type="EC" id="2.7.13.3" evidence="3"/>
<dbReference type="Gene3D" id="3.30.450.20">
    <property type="entry name" value="PAS domain"/>
    <property type="match status" value="1"/>
</dbReference>
<dbReference type="AlphaFoldDB" id="A0A9X3MR02"/>
<keyword evidence="10" id="KW-0547">Nucleotide-binding</keyword>
<dbReference type="Pfam" id="PF08447">
    <property type="entry name" value="PAS_3"/>
    <property type="match status" value="1"/>
</dbReference>
<evidence type="ECO:0000256" key="4">
    <source>
        <dbReference type="ARBA" id="ARBA00022777"/>
    </source>
</evidence>
<dbReference type="PROSITE" id="PS50112">
    <property type="entry name" value="PAS"/>
    <property type="match status" value="1"/>
</dbReference>
<reference evidence="10" key="1">
    <citation type="submission" date="2022-10" db="EMBL/GenBank/DDBJ databases">
        <title>The WGS of Solirubrobacter ginsenosidimutans DSM 21036.</title>
        <authorList>
            <person name="Jiang Z."/>
        </authorList>
    </citation>
    <scope>NUCLEOTIDE SEQUENCE</scope>
    <source>
        <strain evidence="10">DSM 21036</strain>
    </source>
</reference>
<feature type="transmembrane region" description="Helical" evidence="6">
    <location>
        <begin position="84"/>
        <end position="103"/>
    </location>
</feature>
<dbReference type="Pfam" id="PF02518">
    <property type="entry name" value="HATPase_c"/>
    <property type="match status" value="1"/>
</dbReference>
<keyword evidence="4" id="KW-0808">Transferase</keyword>
<dbReference type="Proteomes" id="UP001149140">
    <property type="component" value="Unassembled WGS sequence"/>
</dbReference>
<feature type="transmembrane region" description="Helical" evidence="6">
    <location>
        <begin position="51"/>
        <end position="72"/>
    </location>
</feature>
<dbReference type="EMBL" id="JAPDOD010000011">
    <property type="protein sequence ID" value="MDA0161346.1"/>
    <property type="molecule type" value="Genomic_DNA"/>
</dbReference>
<dbReference type="InterPro" id="IPR005467">
    <property type="entry name" value="His_kinase_dom"/>
</dbReference>
<dbReference type="SMART" id="SM00091">
    <property type="entry name" value="PAS"/>
    <property type="match status" value="1"/>
</dbReference>
<dbReference type="PANTHER" id="PTHR43065">
    <property type="entry name" value="SENSOR HISTIDINE KINASE"/>
    <property type="match status" value="1"/>
</dbReference>
<feature type="domain" description="Histidine kinase" evidence="7">
    <location>
        <begin position="409"/>
        <end position="664"/>
    </location>
</feature>
<keyword evidence="4" id="KW-0418">Kinase</keyword>
<feature type="domain" description="PAC" evidence="9">
    <location>
        <begin position="338"/>
        <end position="389"/>
    </location>
</feature>
<accession>A0A9X3MR02</accession>
<keyword evidence="10" id="KW-0067">ATP-binding</keyword>
<dbReference type="InterPro" id="IPR036890">
    <property type="entry name" value="HATPase_C_sf"/>
</dbReference>
<dbReference type="Gene3D" id="1.10.287.130">
    <property type="match status" value="1"/>
</dbReference>
<dbReference type="Gene3D" id="3.30.565.10">
    <property type="entry name" value="Histidine kinase-like ATPase, C-terminal domain"/>
    <property type="match status" value="1"/>
</dbReference>
<evidence type="ECO:0000256" key="1">
    <source>
        <dbReference type="ARBA" id="ARBA00000085"/>
    </source>
</evidence>
<evidence type="ECO:0000259" key="8">
    <source>
        <dbReference type="PROSITE" id="PS50112"/>
    </source>
</evidence>
<dbReference type="InterPro" id="IPR013655">
    <property type="entry name" value="PAS_fold_3"/>
</dbReference>
<dbReference type="PANTHER" id="PTHR43065:SF50">
    <property type="entry name" value="HISTIDINE KINASE"/>
    <property type="match status" value="1"/>
</dbReference>
<dbReference type="InterPro" id="IPR000014">
    <property type="entry name" value="PAS"/>
</dbReference>
<dbReference type="SMART" id="SM00387">
    <property type="entry name" value="HATPase_c"/>
    <property type="match status" value="1"/>
</dbReference>
<dbReference type="GO" id="GO:0005524">
    <property type="term" value="F:ATP binding"/>
    <property type="evidence" value="ECO:0007669"/>
    <property type="project" value="UniProtKB-KW"/>
</dbReference>